<accession>A0A3B7MR21</accession>
<proteinExistence type="predicted"/>
<keyword evidence="2" id="KW-1185">Reference proteome</keyword>
<dbReference type="AlphaFoldDB" id="A0A3B7MR21"/>
<dbReference type="Pfam" id="PF03400">
    <property type="entry name" value="DDE_Tnp_IS1"/>
    <property type="match status" value="1"/>
</dbReference>
<protein>
    <recommendedName>
        <fullName evidence="3">IS1 family transposase</fullName>
    </recommendedName>
</protein>
<dbReference type="GO" id="GO:0004803">
    <property type="term" value="F:transposase activity"/>
    <property type="evidence" value="ECO:0007669"/>
    <property type="project" value="InterPro"/>
</dbReference>
<organism evidence="1 2">
    <name type="scientific">Paraflavitalea soli</name>
    <dbReference type="NCBI Taxonomy" id="2315862"/>
    <lineage>
        <taxon>Bacteria</taxon>
        <taxon>Pseudomonadati</taxon>
        <taxon>Bacteroidota</taxon>
        <taxon>Chitinophagia</taxon>
        <taxon>Chitinophagales</taxon>
        <taxon>Chitinophagaceae</taxon>
        <taxon>Paraflavitalea</taxon>
    </lineage>
</organism>
<evidence type="ECO:0008006" key="3">
    <source>
        <dbReference type="Google" id="ProtNLM"/>
    </source>
</evidence>
<dbReference type="GO" id="GO:0003677">
    <property type="term" value="F:DNA binding"/>
    <property type="evidence" value="ECO:0007669"/>
    <property type="project" value="InterPro"/>
</dbReference>
<dbReference type="KEGG" id="pseg:D3H65_24435"/>
<gene>
    <name evidence="1" type="ORF">D3H65_24435</name>
</gene>
<sequence>MYAINRKTKQVIDFICGSGSKGNINKIIKTLLKLSPQGIYTDKLNIFTAVIPENLHRTFQYKTNNIERRNHTLRTHLKRLSRKTICYSKSQAMLEACFKLYAWQ</sequence>
<name>A0A3B7MR21_9BACT</name>
<reference evidence="1 2" key="1">
    <citation type="submission" date="2018-09" db="EMBL/GenBank/DDBJ databases">
        <title>Genome sequencing of strain 6GH32-13.</title>
        <authorList>
            <person name="Weon H.-Y."/>
            <person name="Heo J."/>
            <person name="Kwon S.-W."/>
        </authorList>
    </citation>
    <scope>NUCLEOTIDE SEQUENCE [LARGE SCALE GENOMIC DNA]</scope>
    <source>
        <strain evidence="1 2">5GH32-13</strain>
    </source>
</reference>
<dbReference type="InterPro" id="IPR005063">
    <property type="entry name" value="Transposase_27"/>
</dbReference>
<dbReference type="GO" id="GO:0006313">
    <property type="term" value="P:DNA transposition"/>
    <property type="evidence" value="ECO:0007669"/>
    <property type="project" value="InterPro"/>
</dbReference>
<dbReference type="Proteomes" id="UP000263900">
    <property type="component" value="Chromosome"/>
</dbReference>
<dbReference type="OrthoDB" id="1086493at2"/>
<evidence type="ECO:0000313" key="2">
    <source>
        <dbReference type="Proteomes" id="UP000263900"/>
    </source>
</evidence>
<evidence type="ECO:0000313" key="1">
    <source>
        <dbReference type="EMBL" id="AXY76942.1"/>
    </source>
</evidence>
<dbReference type="EMBL" id="CP032157">
    <property type="protein sequence ID" value="AXY76942.1"/>
    <property type="molecule type" value="Genomic_DNA"/>
</dbReference>